<keyword evidence="2" id="KW-1185">Reference proteome</keyword>
<sequence length="130" mass="14425">MKLYLDQLRTTSVAFFSLLAESQVKVQPASRSIVLGPARGLKERWIISRPADGSAWVLRFQKEAVELFPIACAPCLIEQTYHWPFVAVSPLPDASEHNTLGRLVLCSLDVSEPDRPLGFSSTQRSGKLLT</sequence>
<name>A0AA88SZG3_TACVA</name>
<comment type="caution">
    <text evidence="1">The sequence shown here is derived from an EMBL/GenBank/DDBJ whole genome shotgun (WGS) entry which is preliminary data.</text>
</comment>
<accession>A0AA88SZG3</accession>
<reference evidence="1" key="1">
    <citation type="submission" date="2023-08" db="EMBL/GenBank/DDBJ databases">
        <title>Pelteobagrus vachellii genome.</title>
        <authorList>
            <person name="Liu H."/>
        </authorList>
    </citation>
    <scope>NUCLEOTIDE SEQUENCE</scope>
    <source>
        <strain evidence="1">PRFRI_2022a</strain>
        <tissue evidence="1">Muscle</tissue>
    </source>
</reference>
<dbReference type="Proteomes" id="UP001187315">
    <property type="component" value="Unassembled WGS sequence"/>
</dbReference>
<evidence type="ECO:0000313" key="2">
    <source>
        <dbReference type="Proteomes" id="UP001187315"/>
    </source>
</evidence>
<organism evidence="1 2">
    <name type="scientific">Tachysurus vachellii</name>
    <name type="common">Darkbarbel catfish</name>
    <name type="synonym">Pelteobagrus vachellii</name>
    <dbReference type="NCBI Taxonomy" id="175792"/>
    <lineage>
        <taxon>Eukaryota</taxon>
        <taxon>Metazoa</taxon>
        <taxon>Chordata</taxon>
        <taxon>Craniata</taxon>
        <taxon>Vertebrata</taxon>
        <taxon>Euteleostomi</taxon>
        <taxon>Actinopterygii</taxon>
        <taxon>Neopterygii</taxon>
        <taxon>Teleostei</taxon>
        <taxon>Ostariophysi</taxon>
        <taxon>Siluriformes</taxon>
        <taxon>Bagridae</taxon>
        <taxon>Tachysurus</taxon>
    </lineage>
</organism>
<dbReference type="EMBL" id="JAVHJS010000006">
    <property type="protein sequence ID" value="KAK2854524.1"/>
    <property type="molecule type" value="Genomic_DNA"/>
</dbReference>
<evidence type="ECO:0000313" key="1">
    <source>
        <dbReference type="EMBL" id="KAK2854524.1"/>
    </source>
</evidence>
<gene>
    <name evidence="1" type="ORF">Q7C36_006393</name>
</gene>
<proteinExistence type="predicted"/>
<protein>
    <submittedName>
        <fullName evidence="1">Uncharacterized protein</fullName>
    </submittedName>
</protein>
<dbReference type="AlphaFoldDB" id="A0AA88SZG3"/>